<sequence>GLDGRTARLARHLRRDHEVLRQDRRSGPDAPRPEVLRRGAAPVGDPHPHLDARHLGPGVHHRPAVRHRGRVLQPRGRRPGVRRRVRRVVRPARARAVRVRLHDVRQGRHRHRGRARLHADLGRDRRARGHGHRLRALPVRDPSDRRLARAAVHVHRRRRRRVLRELPGGGRADRRGVVRRVLPHLLDVPEPTRPALQRHQGHGDGDVHRARRLLLRLPRWWRPGGSRHRDGEVHGVEHRARASHRDARHPALLGREPPSPNRRM</sequence>
<organism evidence="2">
    <name type="scientific">uncultured Solirubrobacteraceae bacterium</name>
    <dbReference type="NCBI Taxonomy" id="1162706"/>
    <lineage>
        <taxon>Bacteria</taxon>
        <taxon>Bacillati</taxon>
        <taxon>Actinomycetota</taxon>
        <taxon>Thermoleophilia</taxon>
        <taxon>Solirubrobacterales</taxon>
        <taxon>Solirubrobacteraceae</taxon>
        <taxon>environmental samples</taxon>
    </lineage>
</organism>
<dbReference type="EMBL" id="CADCVT010000436">
    <property type="protein sequence ID" value="CAA9533372.1"/>
    <property type="molecule type" value="Genomic_DNA"/>
</dbReference>
<feature type="region of interest" description="Disordered" evidence="1">
    <location>
        <begin position="226"/>
        <end position="264"/>
    </location>
</feature>
<feature type="compositionally biased region" description="Basic and acidic residues" evidence="1">
    <location>
        <begin position="227"/>
        <end position="249"/>
    </location>
</feature>
<accession>A0A6J4TX76</accession>
<name>A0A6J4TX76_9ACTN</name>
<feature type="non-terminal residue" evidence="2">
    <location>
        <position position="264"/>
    </location>
</feature>
<proteinExistence type="predicted"/>
<gene>
    <name evidence="2" type="ORF">AVDCRST_MAG85-3872</name>
</gene>
<evidence type="ECO:0000313" key="2">
    <source>
        <dbReference type="EMBL" id="CAA9533372.1"/>
    </source>
</evidence>
<feature type="region of interest" description="Disordered" evidence="1">
    <location>
        <begin position="1"/>
        <end position="82"/>
    </location>
</feature>
<evidence type="ECO:0000256" key="1">
    <source>
        <dbReference type="SAM" id="MobiDB-lite"/>
    </source>
</evidence>
<reference evidence="2" key="1">
    <citation type="submission" date="2020-02" db="EMBL/GenBank/DDBJ databases">
        <authorList>
            <person name="Meier V. D."/>
        </authorList>
    </citation>
    <scope>NUCLEOTIDE SEQUENCE</scope>
    <source>
        <strain evidence="2">AVDCRST_MAG85</strain>
    </source>
</reference>
<feature type="compositionally biased region" description="Basic and acidic residues" evidence="1">
    <location>
        <begin position="15"/>
        <end position="37"/>
    </location>
</feature>
<dbReference type="AlphaFoldDB" id="A0A6J4TX76"/>
<feature type="compositionally biased region" description="Basic residues" evidence="1">
    <location>
        <begin position="59"/>
        <end position="82"/>
    </location>
</feature>
<protein>
    <submittedName>
        <fullName evidence="2">Uncharacterized protein</fullName>
    </submittedName>
</protein>
<feature type="non-terminal residue" evidence="2">
    <location>
        <position position="1"/>
    </location>
</feature>